<proteinExistence type="predicted"/>
<keyword evidence="3" id="KW-1185">Reference proteome</keyword>
<name>A0AAV7Q7L6_PLEWA</name>
<comment type="caution">
    <text evidence="2">The sequence shown here is derived from an EMBL/GenBank/DDBJ whole genome shotgun (WGS) entry which is preliminary data.</text>
</comment>
<evidence type="ECO:0000313" key="2">
    <source>
        <dbReference type="EMBL" id="KAJ1135250.1"/>
    </source>
</evidence>
<feature type="compositionally biased region" description="Basic and acidic residues" evidence="1">
    <location>
        <begin position="43"/>
        <end position="54"/>
    </location>
</feature>
<organism evidence="2 3">
    <name type="scientific">Pleurodeles waltl</name>
    <name type="common">Iberian ribbed newt</name>
    <dbReference type="NCBI Taxonomy" id="8319"/>
    <lineage>
        <taxon>Eukaryota</taxon>
        <taxon>Metazoa</taxon>
        <taxon>Chordata</taxon>
        <taxon>Craniata</taxon>
        <taxon>Vertebrata</taxon>
        <taxon>Euteleostomi</taxon>
        <taxon>Amphibia</taxon>
        <taxon>Batrachia</taxon>
        <taxon>Caudata</taxon>
        <taxon>Salamandroidea</taxon>
        <taxon>Salamandridae</taxon>
        <taxon>Pleurodelinae</taxon>
        <taxon>Pleurodeles</taxon>
    </lineage>
</organism>
<accession>A0AAV7Q7L6</accession>
<dbReference type="EMBL" id="JANPWB010000010">
    <property type="protein sequence ID" value="KAJ1135250.1"/>
    <property type="molecule type" value="Genomic_DNA"/>
</dbReference>
<evidence type="ECO:0000256" key="1">
    <source>
        <dbReference type="SAM" id="MobiDB-lite"/>
    </source>
</evidence>
<reference evidence="2" key="1">
    <citation type="journal article" date="2022" name="bioRxiv">
        <title>Sequencing and chromosome-scale assembly of the giantPleurodeles waltlgenome.</title>
        <authorList>
            <person name="Brown T."/>
            <person name="Elewa A."/>
            <person name="Iarovenko S."/>
            <person name="Subramanian E."/>
            <person name="Araus A.J."/>
            <person name="Petzold A."/>
            <person name="Susuki M."/>
            <person name="Suzuki K.-i.T."/>
            <person name="Hayashi T."/>
            <person name="Toyoda A."/>
            <person name="Oliveira C."/>
            <person name="Osipova E."/>
            <person name="Leigh N.D."/>
            <person name="Simon A."/>
            <person name="Yun M.H."/>
        </authorList>
    </citation>
    <scope>NUCLEOTIDE SEQUENCE</scope>
    <source>
        <strain evidence="2">20211129_DDA</strain>
        <tissue evidence="2">Liver</tissue>
    </source>
</reference>
<evidence type="ECO:0000313" key="3">
    <source>
        <dbReference type="Proteomes" id="UP001066276"/>
    </source>
</evidence>
<protein>
    <submittedName>
        <fullName evidence="2">Uncharacterized protein</fullName>
    </submittedName>
</protein>
<gene>
    <name evidence="2" type="ORF">NDU88_001694</name>
</gene>
<feature type="region of interest" description="Disordered" evidence="1">
    <location>
        <begin position="31"/>
        <end position="54"/>
    </location>
</feature>
<dbReference type="AlphaFoldDB" id="A0AAV7Q7L6"/>
<dbReference type="Proteomes" id="UP001066276">
    <property type="component" value="Chromosome 6"/>
</dbReference>
<sequence length="77" mass="8775">MLHAPGGTSEHWTSGSQKYFRVTSGLKAERAAGEGACGWDDAGTQRKMPEHEKEDVRFEEFWRREGEDEGPEDFRNC</sequence>